<dbReference type="AlphaFoldDB" id="A0A6B0XXI1"/>
<dbReference type="InterPro" id="IPR036249">
    <property type="entry name" value="Thioredoxin-like_sf"/>
</dbReference>
<feature type="signal peptide" evidence="1">
    <location>
        <begin position="1"/>
        <end position="21"/>
    </location>
</feature>
<protein>
    <submittedName>
        <fullName evidence="2">DUF1223 domain-containing protein</fullName>
    </submittedName>
</protein>
<gene>
    <name evidence="2" type="ORF">F4Y60_00025</name>
</gene>
<dbReference type="Pfam" id="PF06764">
    <property type="entry name" value="DUF1223"/>
    <property type="match status" value="1"/>
</dbReference>
<feature type="non-terminal residue" evidence="2">
    <location>
        <position position="100"/>
    </location>
</feature>
<organism evidence="2">
    <name type="scientific">Boseongicola sp. SB0664_bin_43</name>
    <dbReference type="NCBI Taxonomy" id="2604844"/>
    <lineage>
        <taxon>Bacteria</taxon>
        <taxon>Pseudomonadati</taxon>
        <taxon>Pseudomonadota</taxon>
        <taxon>Alphaproteobacteria</taxon>
        <taxon>Rhodobacterales</taxon>
        <taxon>Paracoccaceae</taxon>
        <taxon>Boseongicola</taxon>
    </lineage>
</organism>
<dbReference type="PANTHER" id="PTHR36057:SF1">
    <property type="entry name" value="LIPOPROTEIN LIPID ATTACHMENT SITE-LIKE PROTEIN, PUTATIVE (DUF1223)-RELATED"/>
    <property type="match status" value="1"/>
</dbReference>
<evidence type="ECO:0000313" key="2">
    <source>
        <dbReference type="EMBL" id="MXY32487.1"/>
    </source>
</evidence>
<sequence length="100" mass="11036">MTRLMPIAAVIWMAASGIATAGQTVVVELFTSQGCSSCPPADRILSELAERDDVIALALHVDYWDYLGWKDKFAIPGHTKRQRSFGRAIGKHTIYSPQMV</sequence>
<comment type="caution">
    <text evidence="2">The sequence shown here is derived from an EMBL/GenBank/DDBJ whole genome shotgun (WGS) entry which is preliminary data.</text>
</comment>
<dbReference type="PANTHER" id="PTHR36057">
    <property type="match status" value="1"/>
</dbReference>
<evidence type="ECO:0000256" key="1">
    <source>
        <dbReference type="SAM" id="SignalP"/>
    </source>
</evidence>
<dbReference type="EMBL" id="VXRY01000001">
    <property type="protein sequence ID" value="MXY32487.1"/>
    <property type="molecule type" value="Genomic_DNA"/>
</dbReference>
<feature type="chain" id="PRO_5025382192" evidence="1">
    <location>
        <begin position="22"/>
        <end position="100"/>
    </location>
</feature>
<reference evidence="2" key="1">
    <citation type="submission" date="2019-09" db="EMBL/GenBank/DDBJ databases">
        <title>Characterisation of the sponge microbiome using genome-centric metagenomics.</title>
        <authorList>
            <person name="Engelberts J.P."/>
            <person name="Robbins S.J."/>
            <person name="De Goeij J.M."/>
            <person name="Aranda M."/>
            <person name="Bell S.C."/>
            <person name="Webster N.S."/>
        </authorList>
    </citation>
    <scope>NUCLEOTIDE SEQUENCE</scope>
    <source>
        <strain evidence="2">SB0664_bin_43</strain>
    </source>
</reference>
<dbReference type="SUPFAM" id="SSF52833">
    <property type="entry name" value="Thioredoxin-like"/>
    <property type="match status" value="1"/>
</dbReference>
<proteinExistence type="predicted"/>
<keyword evidence="1" id="KW-0732">Signal</keyword>
<dbReference type="InterPro" id="IPR010634">
    <property type="entry name" value="DUF1223"/>
</dbReference>
<name>A0A6B0XXI1_9RHOB</name>
<accession>A0A6B0XXI1</accession>